<comment type="caution">
    <text evidence="1">The sequence shown here is derived from an EMBL/GenBank/DDBJ whole genome shotgun (WGS) entry which is preliminary data.</text>
</comment>
<dbReference type="EMBL" id="BJVQ01000019">
    <property type="protein sequence ID" value="GEL46584.1"/>
    <property type="molecule type" value="Genomic_DNA"/>
</dbReference>
<evidence type="ECO:0000313" key="1">
    <source>
        <dbReference type="EMBL" id="GEL46584.1"/>
    </source>
</evidence>
<keyword evidence="3" id="KW-1185">Reference proteome</keyword>
<evidence type="ECO:0000313" key="4">
    <source>
        <dbReference type="Proteomes" id="UP000564629"/>
    </source>
</evidence>
<accession>A0A511FDA4</accession>
<dbReference type="Proteomes" id="UP000564629">
    <property type="component" value="Unassembled WGS sequence"/>
</dbReference>
<reference evidence="1 3" key="1">
    <citation type="submission" date="2019-07" db="EMBL/GenBank/DDBJ databases">
        <title>Whole genome shotgun sequence of Cellulomonas hominis NBRC 16055.</title>
        <authorList>
            <person name="Hosoyama A."/>
            <person name="Uohara A."/>
            <person name="Ohji S."/>
            <person name="Ichikawa N."/>
        </authorList>
    </citation>
    <scope>NUCLEOTIDE SEQUENCE [LARGE SCALE GENOMIC DNA]</scope>
    <source>
        <strain evidence="1 3">NBRC 16055</strain>
    </source>
</reference>
<reference evidence="2 4" key="2">
    <citation type="submission" date="2020-08" db="EMBL/GenBank/DDBJ databases">
        <title>Sequencing the genomes of 1000 actinobacteria strains.</title>
        <authorList>
            <person name="Klenk H.-P."/>
        </authorList>
    </citation>
    <scope>NUCLEOTIDE SEQUENCE [LARGE SCALE GENOMIC DNA]</scope>
    <source>
        <strain evidence="2 4">DSM 9581</strain>
    </source>
</reference>
<dbReference type="EMBL" id="JACHDN010000001">
    <property type="protein sequence ID" value="MBB5474546.1"/>
    <property type="molecule type" value="Genomic_DNA"/>
</dbReference>
<organism evidence="1 3">
    <name type="scientific">Cellulomonas hominis</name>
    <dbReference type="NCBI Taxonomy" id="156981"/>
    <lineage>
        <taxon>Bacteria</taxon>
        <taxon>Bacillati</taxon>
        <taxon>Actinomycetota</taxon>
        <taxon>Actinomycetes</taxon>
        <taxon>Micrococcales</taxon>
        <taxon>Cellulomonadaceae</taxon>
        <taxon>Cellulomonas</taxon>
    </lineage>
</organism>
<name>A0A511FDA4_9CELL</name>
<gene>
    <name evidence="1" type="ORF">CHO01_17000</name>
    <name evidence="2" type="ORF">HNR08_003282</name>
</gene>
<evidence type="ECO:0000313" key="3">
    <source>
        <dbReference type="Proteomes" id="UP000321723"/>
    </source>
</evidence>
<evidence type="ECO:0000313" key="2">
    <source>
        <dbReference type="EMBL" id="MBB5474546.1"/>
    </source>
</evidence>
<dbReference type="Proteomes" id="UP000321723">
    <property type="component" value="Unassembled WGS sequence"/>
</dbReference>
<sequence length="259" mass="28001">MRDRLDAEEVVGVAVSAIDTALVFRLPAPVAVLALSHASVMSERAAEDPRLHWSDPHHLSVCWAVDPQTRDVGALVLRGHRRLADAVATIPEFTEFSYWNDTDPPVGTTDEQWVMRQAFWQRVIPSGRPSDSMREWVHREGPLAPLSLVQEQGTPTPTALACVPSRAARATSISRRALTSAATRAHPQVAPIQCVVAAMSALSRGLAPEVTAAARALVGEIGPRELTGARRPCVPELDERVADLQRAARRAAADLELGS</sequence>
<protein>
    <submittedName>
        <fullName evidence="1">Uncharacterized protein</fullName>
    </submittedName>
</protein>
<proteinExistence type="predicted"/>
<dbReference type="AlphaFoldDB" id="A0A511FDA4"/>
<dbReference type="RefSeq" id="WP_146836518.1">
    <property type="nucleotide sequence ID" value="NZ_BJVQ01000019.1"/>
</dbReference>